<feature type="domain" description="Phage capsid-like C-terminal" evidence="3">
    <location>
        <begin position="112"/>
        <end position="371"/>
    </location>
</feature>
<evidence type="ECO:0000313" key="5">
    <source>
        <dbReference type="Proteomes" id="UP000217141"/>
    </source>
</evidence>
<feature type="region of interest" description="Disordered" evidence="2">
    <location>
        <begin position="38"/>
        <end position="70"/>
    </location>
</feature>
<evidence type="ECO:0000313" key="4">
    <source>
        <dbReference type="EMBL" id="ASY44754.1"/>
    </source>
</evidence>
<reference evidence="4 5" key="1">
    <citation type="submission" date="2017-08" db="EMBL/GenBank/DDBJ databases">
        <title>Whole Genome Sequence of Sphingobium hydrophobicum C1: Insights into Adaption to the Electronic-waste Contaminated Sediment.</title>
        <authorList>
            <person name="Song D."/>
            <person name="Chen X."/>
            <person name="Xu M."/>
        </authorList>
    </citation>
    <scope>NUCLEOTIDE SEQUENCE [LARGE SCALE GENOMIC DNA]</scope>
    <source>
        <strain evidence="4 5">C1</strain>
    </source>
</reference>
<gene>
    <name evidence="4" type="ORF">CJD35_10070</name>
</gene>
<dbReference type="InterPro" id="IPR024455">
    <property type="entry name" value="Phage_capsid"/>
</dbReference>
<proteinExistence type="predicted"/>
<accession>A0A249MU97</accession>
<evidence type="ECO:0000256" key="2">
    <source>
        <dbReference type="SAM" id="MobiDB-lite"/>
    </source>
</evidence>
<dbReference type="Pfam" id="PF05065">
    <property type="entry name" value="Phage_capsid"/>
    <property type="match status" value="1"/>
</dbReference>
<dbReference type="EMBL" id="CP022745">
    <property type="protein sequence ID" value="ASY44754.1"/>
    <property type="molecule type" value="Genomic_DNA"/>
</dbReference>
<dbReference type="RefSeq" id="WP_095687017.1">
    <property type="nucleotide sequence ID" value="NZ_CP022745.1"/>
</dbReference>
<dbReference type="Proteomes" id="UP000217141">
    <property type="component" value="Chromosome I"/>
</dbReference>
<dbReference type="KEGG" id="shyd:CJD35_10070"/>
<sequence>MSEIEELLRQHTDSVDAALSGFEGQITTINDAVQALQRSQRQQPLHPAAARGGGISRPGQQPAGNVDGIAPSSFGMADMRNLSCSGDARDSLANIMRGVVTSAMRENSDPDGGYLVPEVIAAQIETLVLRQSPLRRICRVVDFISSPKVVLPVNARGATAGWVGETEERTETETPELATVNPPGGTLYALPAASEEVVEDAIINMDQFLEENVVDAFAESESEAFIRGNGIKKPAGFLAPDRIATTQADGARPVGTLQYIPTGNPASLSTDMISLLVKMIFSMKAGYRQAPGVAWLAATEMISYLTQLRDELGRPLFIPSLTDGVPGTLLGYPVLEAEHMDPVVADATPLAFGNWQRGYVIGDRTKLDTSKNRWICV</sequence>
<evidence type="ECO:0000256" key="1">
    <source>
        <dbReference type="ARBA" id="ARBA00004328"/>
    </source>
</evidence>
<name>A0A249MU97_SPHXE</name>
<comment type="subcellular location">
    <subcellularLocation>
        <location evidence="1">Virion</location>
    </subcellularLocation>
</comment>
<organism evidence="4 5">
    <name type="scientific">Sphingobium xenophagum</name>
    <dbReference type="NCBI Taxonomy" id="121428"/>
    <lineage>
        <taxon>Bacteria</taxon>
        <taxon>Pseudomonadati</taxon>
        <taxon>Pseudomonadota</taxon>
        <taxon>Alphaproteobacteria</taxon>
        <taxon>Sphingomonadales</taxon>
        <taxon>Sphingomonadaceae</taxon>
        <taxon>Sphingobium</taxon>
    </lineage>
</organism>
<protein>
    <submittedName>
        <fullName evidence="4">Phage major capsid protein</fullName>
    </submittedName>
</protein>
<dbReference type="AlphaFoldDB" id="A0A249MU97"/>
<dbReference type="SUPFAM" id="SSF56563">
    <property type="entry name" value="Major capsid protein gp5"/>
    <property type="match status" value="1"/>
</dbReference>
<dbReference type="NCBIfam" id="TIGR01554">
    <property type="entry name" value="major_cap_HK97"/>
    <property type="match status" value="1"/>
</dbReference>
<dbReference type="InterPro" id="IPR054612">
    <property type="entry name" value="Phage_capsid-like_C"/>
</dbReference>
<evidence type="ECO:0000259" key="3">
    <source>
        <dbReference type="Pfam" id="PF05065"/>
    </source>
</evidence>